<reference evidence="1" key="1">
    <citation type="journal article" date="2013" name="Genetics">
        <title>The draft genome and transcriptome of Panagrellus redivivus are shaped by the harsh demands of a free-living lifestyle.</title>
        <authorList>
            <person name="Srinivasan J."/>
            <person name="Dillman A.R."/>
            <person name="Macchietto M.G."/>
            <person name="Heikkinen L."/>
            <person name="Lakso M."/>
            <person name="Fracchia K.M."/>
            <person name="Antoshechkin I."/>
            <person name="Mortazavi A."/>
            <person name="Wong G."/>
            <person name="Sternberg P.W."/>
        </authorList>
    </citation>
    <scope>NUCLEOTIDE SEQUENCE [LARGE SCALE GENOMIC DNA]</scope>
    <source>
        <strain evidence="1">MT8872</strain>
    </source>
</reference>
<dbReference type="PANTHER" id="PTHR10974:SF75">
    <property type="entry name" value="SULFATASE DOMAIN-CONTAINING PROTEIN"/>
    <property type="match status" value="1"/>
</dbReference>
<dbReference type="InterPro" id="IPR004245">
    <property type="entry name" value="DUF229"/>
</dbReference>
<dbReference type="Proteomes" id="UP000492821">
    <property type="component" value="Unassembled WGS sequence"/>
</dbReference>
<evidence type="ECO:0000313" key="2">
    <source>
        <dbReference type="WBParaSite" id="Pan_g8353.t1"/>
    </source>
</evidence>
<reference evidence="2" key="2">
    <citation type="submission" date="2020-10" db="UniProtKB">
        <authorList>
            <consortium name="WormBaseParasite"/>
        </authorList>
    </citation>
    <scope>IDENTIFICATION</scope>
</reference>
<keyword evidence="1" id="KW-1185">Reference proteome</keyword>
<dbReference type="SUPFAM" id="SSF53649">
    <property type="entry name" value="Alkaline phosphatase-like"/>
    <property type="match status" value="1"/>
</dbReference>
<organism evidence="1 2">
    <name type="scientific">Panagrellus redivivus</name>
    <name type="common">Microworm</name>
    <dbReference type="NCBI Taxonomy" id="6233"/>
    <lineage>
        <taxon>Eukaryota</taxon>
        <taxon>Metazoa</taxon>
        <taxon>Ecdysozoa</taxon>
        <taxon>Nematoda</taxon>
        <taxon>Chromadorea</taxon>
        <taxon>Rhabditida</taxon>
        <taxon>Tylenchina</taxon>
        <taxon>Panagrolaimomorpha</taxon>
        <taxon>Panagrolaimoidea</taxon>
        <taxon>Panagrolaimidae</taxon>
        <taxon>Panagrellus</taxon>
    </lineage>
</organism>
<evidence type="ECO:0000313" key="1">
    <source>
        <dbReference type="Proteomes" id="UP000492821"/>
    </source>
</evidence>
<dbReference type="PANTHER" id="PTHR10974">
    <property type="entry name" value="FI08016P-RELATED"/>
    <property type="match status" value="1"/>
</dbReference>
<name>A0A7E4W7P2_PANRE</name>
<dbReference type="AlphaFoldDB" id="A0A7E4W7P2"/>
<accession>A0A7E4W7P2</accession>
<dbReference type="GO" id="GO:0005615">
    <property type="term" value="C:extracellular space"/>
    <property type="evidence" value="ECO:0007669"/>
    <property type="project" value="TreeGrafter"/>
</dbReference>
<dbReference type="Gene3D" id="3.40.720.10">
    <property type="entry name" value="Alkaline Phosphatase, subunit A"/>
    <property type="match status" value="1"/>
</dbReference>
<protein>
    <submittedName>
        <fullName evidence="2">Sulfatase domain-containing protein</fullName>
    </submittedName>
</protein>
<dbReference type="WBParaSite" id="Pan_g8353.t1">
    <property type="protein sequence ID" value="Pan_g8353.t1"/>
    <property type="gene ID" value="Pan_g8353"/>
</dbReference>
<dbReference type="Pfam" id="PF02995">
    <property type="entry name" value="DUF229"/>
    <property type="match status" value="1"/>
</dbReference>
<dbReference type="InterPro" id="IPR017850">
    <property type="entry name" value="Alkaline_phosphatase_core_sf"/>
</dbReference>
<proteinExistence type="predicted"/>
<sequence length="663" mass="75695">MDHYRTQPMFQKKTRFKLCLLIVVFLILYVYIDDYYDLKPGSEQVYGGAVFSIIGNRDRPKAEQFITADTCYLPPIDLNASDVAEFFVPHPQKACNKTFRVLSSLTDGLLVIAPSAGSRCSWQCIEQLTDTSAKYGSWHEYTYGARPPCDWIRVLCFQSIVSLEPSYQYLHNQIYIPTKSTNRTNLPKYDVYLIGLDAISHNHFKKTMPLTDAYLRDNLKGVSFPYLSKVGYNSQPNQLAVLMGKRFVHNNHSPWSFPPKPASFSGESFCTNYYSLTEQFLPLIYAAAGYRTAHIEDEKTPIQAYPHCKGFGAVVANHTNFPYHDLVNFRLIDWNNLGSQINDEACQSDFDHAFEYFEEFVKAKTEESKFGYVNFVGVGHRQFLSDPMTKDGLFRDFLERNAGEFKNAFVFVWSDHGYHGGKYYKTATGQRDTRNPLMTVVLPEDLKSESGILANLKENSKRLVSHYDVFATFVDLAISSKEKLSSKTAFQAPITLSDLQTATKNRITELHGASLLRPLPSNRIDSCPSLGIPFVYCLCYWSEFYPSDHGLIDVLIEVDVPNAINAFIETQGATDKCQKIFVDSTKPVELAELAITSKDTQGRPIRLFRTNFWYPFDDVQFQVYFELMTTGEINLSGVLRYDNHRYYATCVSDPYLKLFCVCK</sequence>